<dbReference type="NCBIfam" id="TIGR01730">
    <property type="entry name" value="RND_mfp"/>
    <property type="match status" value="1"/>
</dbReference>
<dbReference type="Proteomes" id="UP000663992">
    <property type="component" value="Unassembled WGS sequence"/>
</dbReference>
<dbReference type="InterPro" id="IPR006143">
    <property type="entry name" value="RND_pump_MFP"/>
</dbReference>
<dbReference type="Gene3D" id="1.10.287.470">
    <property type="entry name" value="Helix hairpin bin"/>
    <property type="match status" value="1"/>
</dbReference>
<feature type="coiled-coil region" evidence="2">
    <location>
        <begin position="96"/>
        <end position="123"/>
    </location>
</feature>
<dbReference type="Gene3D" id="2.40.50.100">
    <property type="match status" value="1"/>
</dbReference>
<keyword evidence="2" id="KW-0175">Coiled coil</keyword>
<name>A0ABS3CQ55_9ALTE</name>
<organism evidence="6 7">
    <name type="scientific">Bowmanella yangjiangensis</name>
    <dbReference type="NCBI Taxonomy" id="2811230"/>
    <lineage>
        <taxon>Bacteria</taxon>
        <taxon>Pseudomonadati</taxon>
        <taxon>Pseudomonadota</taxon>
        <taxon>Gammaproteobacteria</taxon>
        <taxon>Alteromonadales</taxon>
        <taxon>Alteromonadaceae</taxon>
        <taxon>Bowmanella</taxon>
    </lineage>
</organism>
<dbReference type="RefSeq" id="WP_206593020.1">
    <property type="nucleotide sequence ID" value="NZ_JAFKCS010000003.1"/>
</dbReference>
<evidence type="ECO:0000259" key="4">
    <source>
        <dbReference type="Pfam" id="PF25917"/>
    </source>
</evidence>
<dbReference type="InterPro" id="IPR058624">
    <property type="entry name" value="MdtA-like_HH"/>
</dbReference>
<evidence type="ECO:0000259" key="3">
    <source>
        <dbReference type="Pfam" id="PF25876"/>
    </source>
</evidence>
<feature type="domain" description="Multidrug resistance protein MdtA-like barrel-sandwich hybrid" evidence="4">
    <location>
        <begin position="57"/>
        <end position="193"/>
    </location>
</feature>
<dbReference type="Pfam" id="PF25876">
    <property type="entry name" value="HH_MFP_RND"/>
    <property type="match status" value="1"/>
</dbReference>
<gene>
    <name evidence="6" type="ORF">J0A65_04945</name>
</gene>
<feature type="domain" description="CusB-like beta-barrel" evidence="5">
    <location>
        <begin position="205"/>
        <end position="273"/>
    </location>
</feature>
<evidence type="ECO:0000256" key="1">
    <source>
        <dbReference type="ARBA" id="ARBA00009477"/>
    </source>
</evidence>
<dbReference type="PROSITE" id="PS51257">
    <property type="entry name" value="PROKAR_LIPOPROTEIN"/>
    <property type="match status" value="1"/>
</dbReference>
<keyword evidence="7" id="KW-1185">Reference proteome</keyword>
<accession>A0ABS3CQ55</accession>
<reference evidence="6 7" key="1">
    <citation type="submission" date="2021-03" db="EMBL/GenBank/DDBJ databases">
        <title>novel species isolated from a fishpond in China.</title>
        <authorList>
            <person name="Lu H."/>
            <person name="Cai Z."/>
        </authorList>
    </citation>
    <scope>NUCLEOTIDE SEQUENCE [LARGE SCALE GENOMIC DNA]</scope>
    <source>
        <strain evidence="6 7">Y57</strain>
    </source>
</reference>
<comment type="similarity">
    <text evidence="1">Belongs to the membrane fusion protein (MFP) (TC 8.A.1) family.</text>
</comment>
<sequence>MLRFFVLLLPLLTLFACKDNDKSEHRLIRPIAWTEVSASPLKQVRRLSGTMAPVEAASLSFEVSGKIEAVQVNLGESVKQGQELARLNQRSFNLSRQSAQATLEQASANLTEAENEYKRYAELVEQGVVSKSGFDNAKAAFESSRSAVGVAQAQLDIARKNLHDSVLLAPYDGIITKRLIEPSQQISAGQTVFEIEGEHGLEVRLMVPETIIQELHNGMSLPVRFPVLPGLILSGKVSEIGTRAEAANAFPTVILLNEHDSRLRAGMTAEVDITFLGSGRSGFTGPSLRVPVSAIAADTGKQVYLFVYDPTQQKVFKRVVQTENIINNEVYISKGVKEGEIVATAGVAFLRDGQQVSLLDKQIRQFN</sequence>
<dbReference type="EMBL" id="JAFKCS010000003">
    <property type="protein sequence ID" value="MBN7819200.1"/>
    <property type="molecule type" value="Genomic_DNA"/>
</dbReference>
<evidence type="ECO:0000256" key="2">
    <source>
        <dbReference type="SAM" id="Coils"/>
    </source>
</evidence>
<comment type="caution">
    <text evidence="6">The sequence shown here is derived from an EMBL/GenBank/DDBJ whole genome shotgun (WGS) entry which is preliminary data.</text>
</comment>
<dbReference type="SUPFAM" id="SSF111369">
    <property type="entry name" value="HlyD-like secretion proteins"/>
    <property type="match status" value="1"/>
</dbReference>
<dbReference type="Gene3D" id="2.40.420.20">
    <property type="match status" value="1"/>
</dbReference>
<evidence type="ECO:0000313" key="7">
    <source>
        <dbReference type="Proteomes" id="UP000663992"/>
    </source>
</evidence>
<protein>
    <submittedName>
        <fullName evidence="6">Efflux RND transporter periplasmic adaptor subunit</fullName>
    </submittedName>
</protein>
<evidence type="ECO:0000259" key="5">
    <source>
        <dbReference type="Pfam" id="PF25954"/>
    </source>
</evidence>
<dbReference type="InterPro" id="IPR058792">
    <property type="entry name" value="Beta-barrel_RND_2"/>
</dbReference>
<dbReference type="InterPro" id="IPR058625">
    <property type="entry name" value="MdtA-like_BSH"/>
</dbReference>
<dbReference type="PANTHER" id="PTHR30469:SF20">
    <property type="entry name" value="EFFLUX RND TRANSPORTER PERIPLASMIC ADAPTOR SUBUNIT"/>
    <property type="match status" value="1"/>
</dbReference>
<dbReference type="PANTHER" id="PTHR30469">
    <property type="entry name" value="MULTIDRUG RESISTANCE PROTEIN MDTA"/>
    <property type="match status" value="1"/>
</dbReference>
<evidence type="ECO:0000313" key="6">
    <source>
        <dbReference type="EMBL" id="MBN7819200.1"/>
    </source>
</evidence>
<dbReference type="Gene3D" id="2.40.30.170">
    <property type="match status" value="1"/>
</dbReference>
<feature type="domain" description="Multidrug resistance protein MdtA-like alpha-helical hairpin" evidence="3">
    <location>
        <begin position="97"/>
        <end position="163"/>
    </location>
</feature>
<dbReference type="Pfam" id="PF25954">
    <property type="entry name" value="Beta-barrel_RND_2"/>
    <property type="match status" value="1"/>
</dbReference>
<dbReference type="Pfam" id="PF25917">
    <property type="entry name" value="BSH_RND"/>
    <property type="match status" value="1"/>
</dbReference>
<proteinExistence type="inferred from homology"/>